<dbReference type="RefSeq" id="WP_013773772.1">
    <property type="nucleotide sequence ID" value="NZ_AP018492.1"/>
</dbReference>
<dbReference type="GeneID" id="57043610"/>
<reference evidence="2 3" key="1">
    <citation type="submission" date="2018-01" db="EMBL/GenBank/DDBJ databases">
        <title>Whole genome sequence of Melissococcus plutonius DAT561.</title>
        <authorList>
            <person name="Okumura K."/>
            <person name="Takamatsu D."/>
            <person name="Okura M."/>
        </authorList>
    </citation>
    <scope>NUCLEOTIDE SEQUENCE [LARGE SCALE GENOMIC DNA]</scope>
    <source>
        <strain evidence="2 3">DAT561</strain>
    </source>
</reference>
<accession>A0A2Z5Y302</accession>
<comment type="similarity">
    <text evidence="1">Belongs to the fructosamine kinase family.</text>
</comment>
<dbReference type="InterPro" id="IPR016477">
    <property type="entry name" value="Fructo-/Ketosamine-3-kinase"/>
</dbReference>
<keyword evidence="1 2" id="KW-0808">Transferase</keyword>
<dbReference type="PANTHER" id="PTHR12149">
    <property type="entry name" value="FRUCTOSAMINE 3 KINASE-RELATED PROTEIN"/>
    <property type="match status" value="1"/>
</dbReference>
<dbReference type="GO" id="GO:0016301">
    <property type="term" value="F:kinase activity"/>
    <property type="evidence" value="ECO:0007669"/>
    <property type="project" value="UniProtKB-UniRule"/>
</dbReference>
<organism evidence="2 3">
    <name type="scientific">Melissococcus plutonius</name>
    <dbReference type="NCBI Taxonomy" id="33970"/>
    <lineage>
        <taxon>Bacteria</taxon>
        <taxon>Bacillati</taxon>
        <taxon>Bacillota</taxon>
        <taxon>Bacilli</taxon>
        <taxon>Lactobacillales</taxon>
        <taxon>Enterococcaceae</taxon>
        <taxon>Melissococcus</taxon>
    </lineage>
</organism>
<dbReference type="Proteomes" id="UP000269226">
    <property type="component" value="Chromosome"/>
</dbReference>
<dbReference type="InterPro" id="IPR011009">
    <property type="entry name" value="Kinase-like_dom_sf"/>
</dbReference>
<dbReference type="OMA" id="RECDIAM"/>
<dbReference type="EMBL" id="AP018492">
    <property type="protein sequence ID" value="BBC61174.1"/>
    <property type="molecule type" value="Genomic_DNA"/>
</dbReference>
<dbReference type="PIRSF" id="PIRSF006221">
    <property type="entry name" value="Ketosamine-3-kinase"/>
    <property type="match status" value="1"/>
</dbReference>
<dbReference type="PANTHER" id="PTHR12149:SF8">
    <property type="entry name" value="PROTEIN-RIBULOSAMINE 3-KINASE"/>
    <property type="match status" value="1"/>
</dbReference>
<dbReference type="Gene3D" id="3.30.200.20">
    <property type="entry name" value="Phosphorylase Kinase, domain 1"/>
    <property type="match status" value="1"/>
</dbReference>
<dbReference type="Pfam" id="PF03881">
    <property type="entry name" value="Fructosamin_kin"/>
    <property type="match status" value="1"/>
</dbReference>
<dbReference type="Gene3D" id="3.90.1200.10">
    <property type="match status" value="1"/>
</dbReference>
<evidence type="ECO:0000313" key="2">
    <source>
        <dbReference type="EMBL" id="BBC61174.1"/>
    </source>
</evidence>
<name>A0A2Z5Y302_9ENTE</name>
<evidence type="ECO:0000256" key="1">
    <source>
        <dbReference type="PIRNR" id="PIRNR006221"/>
    </source>
</evidence>
<protein>
    <submittedName>
        <fullName evidence="2">Aminoglycoside phosphotransferase family protein</fullName>
    </submittedName>
</protein>
<proteinExistence type="inferred from homology"/>
<evidence type="ECO:0000313" key="3">
    <source>
        <dbReference type="Proteomes" id="UP000269226"/>
    </source>
</evidence>
<gene>
    <name evidence="2" type="ORF">DAT561_1064</name>
</gene>
<dbReference type="SUPFAM" id="SSF56112">
    <property type="entry name" value="Protein kinase-like (PK-like)"/>
    <property type="match status" value="1"/>
</dbReference>
<sequence length="278" mass="32907">MNKENWQDVLKLPILEMRALSGGDTNKVYYVETKEQDYVLKLQRKAPQNFFECEKQGLQLLEKTVKVPKVYQIGKNAEINYLLIEYISAYSFSQKEAGEELAHLHEQHADRFGFENDNFLGKLPQLNTWSDNWLDFFINQRLQPQIKRAKELGHWSKEREHACNQFIENFVNKWQGLEIKPSLLHGDFWNGNLFGDKNEQPIFIDPSVYYGNREIDLAISLLFGGFTEPFYQAYNYYYPLEKDWQLRVPFYQLYHLLMHLNSFGEAYGRPIDQIIGIV</sequence>
<keyword evidence="1" id="KW-0418">Kinase</keyword>
<dbReference type="AlphaFoldDB" id="A0A2Z5Y302"/>